<dbReference type="Proteomes" id="UP000638732">
    <property type="component" value="Unassembled WGS sequence"/>
</dbReference>
<dbReference type="Gene3D" id="2.170.130.10">
    <property type="entry name" value="TonB-dependent receptor, plug domain"/>
    <property type="match status" value="1"/>
</dbReference>
<reference evidence="11" key="1">
    <citation type="submission" date="2020-01" db="EMBL/GenBank/DDBJ databases">
        <authorList>
            <person name="Seo Y.L."/>
        </authorList>
    </citation>
    <scope>NUCLEOTIDE SEQUENCE</scope>
    <source>
        <strain evidence="11">R11</strain>
    </source>
</reference>
<evidence type="ECO:0000256" key="6">
    <source>
        <dbReference type="ARBA" id="ARBA00023136"/>
    </source>
</evidence>
<dbReference type="RefSeq" id="WP_166588182.1">
    <property type="nucleotide sequence ID" value="NZ_WWEO01000045.1"/>
</dbReference>
<proteinExistence type="inferred from homology"/>
<evidence type="ECO:0000256" key="4">
    <source>
        <dbReference type="ARBA" id="ARBA00022692"/>
    </source>
</evidence>
<dbReference type="SUPFAM" id="SSF56935">
    <property type="entry name" value="Porins"/>
    <property type="match status" value="1"/>
</dbReference>
<evidence type="ECO:0000313" key="11">
    <source>
        <dbReference type="EMBL" id="NCD72228.1"/>
    </source>
</evidence>
<feature type="signal peptide" evidence="9">
    <location>
        <begin position="1"/>
        <end position="23"/>
    </location>
</feature>
<dbReference type="InterPro" id="IPR037066">
    <property type="entry name" value="Plug_dom_sf"/>
</dbReference>
<reference evidence="11" key="2">
    <citation type="submission" date="2020-10" db="EMBL/GenBank/DDBJ databases">
        <title>Mucilaginibacter sp. nov., isolated from soil.</title>
        <authorList>
            <person name="Jeon C.O."/>
        </authorList>
    </citation>
    <scope>NUCLEOTIDE SEQUENCE</scope>
    <source>
        <strain evidence="11">R11</strain>
    </source>
</reference>
<dbReference type="NCBIfam" id="TIGR04056">
    <property type="entry name" value="OMP_RagA_SusC"/>
    <property type="match status" value="1"/>
</dbReference>
<evidence type="ECO:0000256" key="1">
    <source>
        <dbReference type="ARBA" id="ARBA00004571"/>
    </source>
</evidence>
<dbReference type="Pfam" id="PF13715">
    <property type="entry name" value="CarbopepD_reg_2"/>
    <property type="match status" value="1"/>
</dbReference>
<dbReference type="AlphaFoldDB" id="A0A965ZJD3"/>
<keyword evidence="7 8" id="KW-0998">Cell outer membrane</keyword>
<evidence type="ECO:0000313" key="12">
    <source>
        <dbReference type="Proteomes" id="UP000638732"/>
    </source>
</evidence>
<keyword evidence="5 9" id="KW-0732">Signal</keyword>
<evidence type="ECO:0000256" key="5">
    <source>
        <dbReference type="ARBA" id="ARBA00022729"/>
    </source>
</evidence>
<dbReference type="Gene3D" id="2.40.170.20">
    <property type="entry name" value="TonB-dependent receptor, beta-barrel domain"/>
    <property type="match status" value="1"/>
</dbReference>
<accession>A0A965ZJD3</accession>
<evidence type="ECO:0000256" key="7">
    <source>
        <dbReference type="ARBA" id="ARBA00023237"/>
    </source>
</evidence>
<organism evidence="11 12">
    <name type="scientific">Mucilaginibacter agri</name>
    <dbReference type="NCBI Taxonomy" id="2695265"/>
    <lineage>
        <taxon>Bacteria</taxon>
        <taxon>Pseudomonadati</taxon>
        <taxon>Bacteroidota</taxon>
        <taxon>Sphingobacteriia</taxon>
        <taxon>Sphingobacteriales</taxon>
        <taxon>Sphingobacteriaceae</taxon>
        <taxon>Mucilaginibacter</taxon>
    </lineage>
</organism>
<protein>
    <submittedName>
        <fullName evidence="11">SusC/RagA family TonB-linked outer membrane protein</fullName>
    </submittedName>
</protein>
<sequence>MKKHLLKNLLWVLMLLSGNLAWSQTRTVTGTVTAQDDGLPIPGVTVTAKGTRVGTQTSAEGKFTLNVPSGATTLVFSFIGYSTTEVPIGGGPVMVKLATNNKQLNEVVVTGSGVATSKAKLGISPESISAKNLPAAPSASVDQALVGKIPGAQISSVDGTPGARTNILLRGINTIQRGTSPMILVDGVESGATDISLLDLSNVDHIEVVQGAASSTIYGAQGANGVIQIFTKKGMQGKMQINVSSSVAANSIINSGDVHQAKMNSFKTDANGNFVDGSGNIIQLDEDGTYNGVTWAYGAGSNPTAMANPLNIANKPYGTNLKYYDHIDQLFKTAYTTNNSVNISGANEKVDYNFGVSNNHQQSTIRTNGYNDRTNLTMNLGMELFKGFTLRSTTQLIYNKNTLNPSMGVGNSGSIFSALNASPFYDFNQKLPDGTYPNSLNSGTVSVNGSNPFYLTEYSNNKDNRVDILQNIQANYKINHFVELNAKYGLNHSNRDVNWTFLNQSGNANSNDLESWTYYNNGNDNTGELDKFNYKTTFQNFNGSAIIRTDFEKDFHLNVPITTSTLLQYDYRKTNYQEFFTYGYSLPSYPIYNFQQTSTQQVTRDYTEPFVTYGYVVNQKIDFGDFGGVAGGFRSDYSSAFGQGSKPFTFPNVNAYIRPSSFGFWKDGSLGKIFPEFKLRGAYGEAGIQPQPFDRYPTIVPGNLGSNLAFSLPNAQNNPNINVEVSKETEFGTDFAIKGFSGGWFSDFNFSGTYWKRKGNNIIYNVSVAPSTGASTLKNNAIDISSHGIQASLNMNIYKAKDFNWNLTTNFSKQTSKIDKINGPPIILTTSAGSSSLVLTAGSKIGQLYGYKVIRSLDEKNQEGVPYIQPADYGKYEIVNGMVVDKTTKGIQFTNEAYAFGDPNPKFNMSFINSFNYKALSFGFQFDWVHGSHLYNQTREWMYRDGISSDYDTPVTIAGTTAAYTAFYRSAYADYFGARNGPARNGTKDYFYEDASFVRLRNVSLAYDFSTLIKNKIFRKVQLVFTGRNLLTFTDYKGFDPEISSGSSSGASQNSAFDRGVDNSSSPNLKSYQIGLNLGF</sequence>
<dbReference type="InterPro" id="IPR008969">
    <property type="entry name" value="CarboxyPept-like_regulatory"/>
</dbReference>
<keyword evidence="6 8" id="KW-0472">Membrane</keyword>
<dbReference type="PANTHER" id="PTHR30069">
    <property type="entry name" value="TONB-DEPENDENT OUTER MEMBRANE RECEPTOR"/>
    <property type="match status" value="1"/>
</dbReference>
<evidence type="ECO:0000259" key="10">
    <source>
        <dbReference type="Pfam" id="PF07715"/>
    </source>
</evidence>
<dbReference type="InterPro" id="IPR036942">
    <property type="entry name" value="Beta-barrel_TonB_sf"/>
</dbReference>
<feature type="chain" id="PRO_5037010248" evidence="9">
    <location>
        <begin position="24"/>
        <end position="1080"/>
    </location>
</feature>
<dbReference type="Gene3D" id="2.60.40.1120">
    <property type="entry name" value="Carboxypeptidase-like, regulatory domain"/>
    <property type="match status" value="1"/>
</dbReference>
<comment type="similarity">
    <text evidence="8">Belongs to the TonB-dependent receptor family.</text>
</comment>
<evidence type="ECO:0000256" key="3">
    <source>
        <dbReference type="ARBA" id="ARBA00022452"/>
    </source>
</evidence>
<evidence type="ECO:0000256" key="2">
    <source>
        <dbReference type="ARBA" id="ARBA00022448"/>
    </source>
</evidence>
<name>A0A965ZJD3_9SPHI</name>
<dbReference type="GO" id="GO:0009279">
    <property type="term" value="C:cell outer membrane"/>
    <property type="evidence" value="ECO:0007669"/>
    <property type="project" value="UniProtKB-SubCell"/>
</dbReference>
<evidence type="ECO:0000256" key="9">
    <source>
        <dbReference type="SAM" id="SignalP"/>
    </source>
</evidence>
<dbReference type="InterPro" id="IPR039426">
    <property type="entry name" value="TonB-dep_rcpt-like"/>
</dbReference>
<evidence type="ECO:0000256" key="8">
    <source>
        <dbReference type="PROSITE-ProRule" id="PRU01360"/>
    </source>
</evidence>
<dbReference type="InterPro" id="IPR023996">
    <property type="entry name" value="TonB-dep_OMP_SusC/RagA"/>
</dbReference>
<keyword evidence="2 8" id="KW-0813">Transport</keyword>
<keyword evidence="3 8" id="KW-1134">Transmembrane beta strand</keyword>
<dbReference type="Pfam" id="PF07715">
    <property type="entry name" value="Plug"/>
    <property type="match status" value="1"/>
</dbReference>
<gene>
    <name evidence="11" type="ORF">GSY63_22885</name>
</gene>
<dbReference type="SUPFAM" id="SSF49464">
    <property type="entry name" value="Carboxypeptidase regulatory domain-like"/>
    <property type="match status" value="1"/>
</dbReference>
<comment type="subcellular location">
    <subcellularLocation>
        <location evidence="1 8">Cell outer membrane</location>
        <topology evidence="1 8">Multi-pass membrane protein</topology>
    </subcellularLocation>
</comment>
<comment type="caution">
    <text evidence="11">The sequence shown here is derived from an EMBL/GenBank/DDBJ whole genome shotgun (WGS) entry which is preliminary data.</text>
</comment>
<dbReference type="PANTHER" id="PTHR30069:SF29">
    <property type="entry name" value="HEMOGLOBIN AND HEMOGLOBIN-HAPTOGLOBIN-BINDING PROTEIN 1-RELATED"/>
    <property type="match status" value="1"/>
</dbReference>
<keyword evidence="4 8" id="KW-0812">Transmembrane</keyword>
<dbReference type="PROSITE" id="PS52016">
    <property type="entry name" value="TONB_DEPENDENT_REC_3"/>
    <property type="match status" value="1"/>
</dbReference>
<dbReference type="EMBL" id="WWEO01000045">
    <property type="protein sequence ID" value="NCD72228.1"/>
    <property type="molecule type" value="Genomic_DNA"/>
</dbReference>
<dbReference type="GO" id="GO:0015344">
    <property type="term" value="F:siderophore uptake transmembrane transporter activity"/>
    <property type="evidence" value="ECO:0007669"/>
    <property type="project" value="TreeGrafter"/>
</dbReference>
<dbReference type="InterPro" id="IPR012910">
    <property type="entry name" value="Plug_dom"/>
</dbReference>
<feature type="domain" description="TonB-dependent receptor plug" evidence="10">
    <location>
        <begin position="123"/>
        <end position="226"/>
    </location>
</feature>
<dbReference type="GO" id="GO:0044718">
    <property type="term" value="P:siderophore transmembrane transport"/>
    <property type="evidence" value="ECO:0007669"/>
    <property type="project" value="TreeGrafter"/>
</dbReference>
<keyword evidence="12" id="KW-1185">Reference proteome</keyword>